<gene>
    <name evidence="1" type="ORF">M9H77_06405</name>
</gene>
<evidence type="ECO:0000313" key="2">
    <source>
        <dbReference type="Proteomes" id="UP001060085"/>
    </source>
</evidence>
<accession>A0ACC0BRZ9</accession>
<protein>
    <submittedName>
        <fullName evidence="1">Uncharacterized protein</fullName>
    </submittedName>
</protein>
<organism evidence="1 2">
    <name type="scientific">Catharanthus roseus</name>
    <name type="common">Madagascar periwinkle</name>
    <name type="synonym">Vinca rosea</name>
    <dbReference type="NCBI Taxonomy" id="4058"/>
    <lineage>
        <taxon>Eukaryota</taxon>
        <taxon>Viridiplantae</taxon>
        <taxon>Streptophyta</taxon>
        <taxon>Embryophyta</taxon>
        <taxon>Tracheophyta</taxon>
        <taxon>Spermatophyta</taxon>
        <taxon>Magnoliopsida</taxon>
        <taxon>eudicotyledons</taxon>
        <taxon>Gunneridae</taxon>
        <taxon>Pentapetalae</taxon>
        <taxon>asterids</taxon>
        <taxon>lamiids</taxon>
        <taxon>Gentianales</taxon>
        <taxon>Apocynaceae</taxon>
        <taxon>Rauvolfioideae</taxon>
        <taxon>Vinceae</taxon>
        <taxon>Catharanthinae</taxon>
        <taxon>Catharanthus</taxon>
    </lineage>
</organism>
<proteinExistence type="predicted"/>
<comment type="caution">
    <text evidence="1">The sequence shown here is derived from an EMBL/GenBank/DDBJ whole genome shotgun (WGS) entry which is preliminary data.</text>
</comment>
<evidence type="ECO:0000313" key="1">
    <source>
        <dbReference type="EMBL" id="KAI5675455.1"/>
    </source>
</evidence>
<keyword evidence="2" id="KW-1185">Reference proteome</keyword>
<reference evidence="2" key="1">
    <citation type="journal article" date="2023" name="Nat. Plants">
        <title>Single-cell RNA sequencing provides a high-resolution roadmap for understanding the multicellular compartmentation of specialized metabolism.</title>
        <authorList>
            <person name="Sun S."/>
            <person name="Shen X."/>
            <person name="Li Y."/>
            <person name="Li Y."/>
            <person name="Wang S."/>
            <person name="Li R."/>
            <person name="Zhang H."/>
            <person name="Shen G."/>
            <person name="Guo B."/>
            <person name="Wei J."/>
            <person name="Xu J."/>
            <person name="St-Pierre B."/>
            <person name="Chen S."/>
            <person name="Sun C."/>
        </authorList>
    </citation>
    <scope>NUCLEOTIDE SEQUENCE [LARGE SCALE GENOMIC DNA]</scope>
</reference>
<name>A0ACC0BRZ9_CATRO</name>
<dbReference type="EMBL" id="CM044702">
    <property type="protein sequence ID" value="KAI5675455.1"/>
    <property type="molecule type" value="Genomic_DNA"/>
</dbReference>
<dbReference type="Proteomes" id="UP001060085">
    <property type="component" value="Linkage Group LG02"/>
</dbReference>
<sequence length="129" mass="14426">MKSSFRPGLKFVENQVNGRVSGLHCTWLVLRTRVSSDDVDGFLTLRADLLEEGRSTLRAWPNRLTQDDQRYNKPLNLVSRGTQISYSAAVDLVAELGSVSGFWLAADSSSLFLFFLLLQKQKPKPGLNP</sequence>